<gene>
    <name evidence="1" type="ORF">EJ913_10890</name>
</gene>
<proteinExistence type="predicted"/>
<dbReference type="OrthoDB" id="7363897at2"/>
<protein>
    <submittedName>
        <fullName evidence="1">Uncharacterized protein</fullName>
    </submittedName>
</protein>
<evidence type="ECO:0000313" key="2">
    <source>
        <dbReference type="Proteomes" id="UP000280346"/>
    </source>
</evidence>
<name>A0A3S1CHF8_9PROT</name>
<comment type="caution">
    <text evidence="1">The sequence shown here is derived from an EMBL/GenBank/DDBJ whole genome shotgun (WGS) entry which is preliminary data.</text>
</comment>
<accession>A0A3S1CHF8</accession>
<reference evidence="1 2" key="1">
    <citation type="submission" date="2018-12" db="EMBL/GenBank/DDBJ databases">
        <authorList>
            <person name="Yang Y."/>
        </authorList>
    </citation>
    <scope>NUCLEOTIDE SEQUENCE [LARGE SCALE GENOMIC DNA]</scope>
    <source>
        <strain evidence="1 2">GSF71</strain>
    </source>
</reference>
<dbReference type="RefSeq" id="WP_126997662.1">
    <property type="nucleotide sequence ID" value="NZ_CP173192.1"/>
</dbReference>
<evidence type="ECO:0000313" key="1">
    <source>
        <dbReference type="EMBL" id="RUQ72069.1"/>
    </source>
</evidence>
<dbReference type="AlphaFoldDB" id="A0A3S1CHF8"/>
<sequence>MFELVLVVCLMSNPEECSIERPAFSSKFSNVMSCTRNGYVSAVQWEMDHPNWRVRRWRCQQPET</sequence>
<dbReference type="EMBL" id="RZIJ01000007">
    <property type="protein sequence ID" value="RUQ72069.1"/>
    <property type="molecule type" value="Genomic_DNA"/>
</dbReference>
<keyword evidence="2" id="KW-1185">Reference proteome</keyword>
<dbReference type="Proteomes" id="UP000280346">
    <property type="component" value="Unassembled WGS sequence"/>
</dbReference>
<organism evidence="1 2">
    <name type="scientific">Azospirillum doebereinerae</name>
    <dbReference type="NCBI Taxonomy" id="92933"/>
    <lineage>
        <taxon>Bacteria</taxon>
        <taxon>Pseudomonadati</taxon>
        <taxon>Pseudomonadota</taxon>
        <taxon>Alphaproteobacteria</taxon>
        <taxon>Rhodospirillales</taxon>
        <taxon>Azospirillaceae</taxon>
        <taxon>Azospirillum</taxon>
    </lineage>
</organism>